<reference evidence="5 6" key="1">
    <citation type="journal article" date="2019" name="Int. J. Syst. Evol. Microbiol.">
        <title>The Global Catalogue of Microorganisms (GCM) 10K type strain sequencing project: providing services to taxonomists for standard genome sequencing and annotation.</title>
        <authorList>
            <consortium name="The Broad Institute Genomics Platform"/>
            <consortium name="The Broad Institute Genome Sequencing Center for Infectious Disease"/>
            <person name="Wu L."/>
            <person name="Ma J."/>
        </authorList>
    </citation>
    <scope>NUCLEOTIDE SEQUENCE [LARGE SCALE GENOMIC DNA]</scope>
    <source>
        <strain evidence="5 6">JCM 10671</strain>
    </source>
</reference>
<dbReference type="NCBIfam" id="TIGR01451">
    <property type="entry name" value="B_ant_repeat"/>
    <property type="match status" value="1"/>
</dbReference>
<dbReference type="SUPFAM" id="SSF63825">
    <property type="entry name" value="YWTD domain"/>
    <property type="match status" value="1"/>
</dbReference>
<dbReference type="InterPro" id="IPR054215">
    <property type="entry name" value="DUF6923"/>
</dbReference>
<evidence type="ECO:0000259" key="3">
    <source>
        <dbReference type="Pfam" id="PF21959"/>
    </source>
</evidence>
<dbReference type="InterPro" id="IPR001434">
    <property type="entry name" value="OmcB-like_DUF11"/>
</dbReference>
<feature type="region of interest" description="Disordered" evidence="1">
    <location>
        <begin position="626"/>
        <end position="671"/>
    </location>
</feature>
<evidence type="ECO:0000313" key="5">
    <source>
        <dbReference type="EMBL" id="GAA0606306.1"/>
    </source>
</evidence>
<dbReference type="RefSeq" id="WP_344601303.1">
    <property type="nucleotide sequence ID" value="NZ_BAAAHE010000006.1"/>
</dbReference>
<dbReference type="InterPro" id="IPR013783">
    <property type="entry name" value="Ig-like_fold"/>
</dbReference>
<dbReference type="PANTHER" id="PTHR34819:SF5">
    <property type="entry name" value="CONSERVED REPEAT DOMAIN PROTEIN"/>
    <property type="match status" value="1"/>
</dbReference>
<dbReference type="Pfam" id="PF21959">
    <property type="entry name" value="DUF6923"/>
    <property type="match status" value="1"/>
</dbReference>
<name>A0ABN1G8X6_9ACTN</name>
<evidence type="ECO:0008006" key="7">
    <source>
        <dbReference type="Google" id="ProtNLM"/>
    </source>
</evidence>
<sequence length="815" mass="82591">MLNGEETNPVGGACSSYGSLQALAANLGELNGTVPPGQNHAVAAFTDNEGTSPANAAVLRTSAPLPLSVTNRFLTFGVSVAVTNCTASAADPQPRLNFFLVDDATLIPVNDTALNPCAGGGARATVRMDSDNSVLFTGTELGLVMQNENGTAGGNDFAFDDIRILDATPSLDKEFVPAAIQTGQTGRVRFTITNTTEQAAKENWSFTDTLPTGMTVASPANAVTDCADGVVTADPGTTSIALAGDLEAGDTACTLEVDVAVTGAGSYVNAPGDVTATGLNPPEGATLTVTDPTPFDCLAPRIFLAQKNDTQLDSLSPGSTDVTPVSPATTGVTYNAIAMNPQDNLIYAIRIDAGGQWNLLRIDGNGVVADLGPTTVGWVNSAAFDDAGNLWVFNNSTGATFRVDVATRAATAVTRTEAGPATGGGLPPDVAWVGGAFWGKIAGADRFVRIQTDGTTSRFEGGDVIPAGATTGVAWTYGNGNLGLSNNTNGDIYQVAIGAANSATPTFTRVSTQTGPGSSNNDGTACPGQPVNLAITKSASPATVQPGQPVTYTLTVTNHGPGHSSGYVVNDQLPAGLADATTTTPGCTIDSGALHCVGSPLPANQSHVITYGGTAPATPGSLLNSATVTGNEEDPTPGNNTSGITTPVVVPTPTPTPTPTPKPPTTTRQRPDLSVVVKAPASVRPGGGISLKLKIRNHGPGRSTDGVLKYKLPKGMTSAKLKFPKGVTCSTAKQTVTCKLGTIRAGKGLTISVIGKVGRNAKGALNNKARVSAPGDPNVRNNQNTARTRIVPGRGYGACSVGGANAPDDVDVTGC</sequence>
<proteinExistence type="predicted"/>
<dbReference type="InterPro" id="IPR057693">
    <property type="entry name" value="DUF7933"/>
</dbReference>
<dbReference type="InterPro" id="IPR047589">
    <property type="entry name" value="DUF11_rpt"/>
</dbReference>
<dbReference type="EMBL" id="BAAAHE010000006">
    <property type="protein sequence ID" value="GAA0606306.1"/>
    <property type="molecule type" value="Genomic_DNA"/>
</dbReference>
<protein>
    <recommendedName>
        <fullName evidence="7">DUF11 domain-containing protein</fullName>
    </recommendedName>
</protein>
<accession>A0ABN1G8X6</accession>
<feature type="domain" description="DUF11" evidence="2">
    <location>
        <begin position="672"/>
        <end position="787"/>
    </location>
</feature>
<keyword evidence="6" id="KW-1185">Reference proteome</keyword>
<feature type="domain" description="DUF6923" evidence="3">
    <location>
        <begin position="303"/>
        <end position="528"/>
    </location>
</feature>
<gene>
    <name evidence="5" type="ORF">GCM10009547_05310</name>
</gene>
<feature type="domain" description="DUF7933" evidence="4">
    <location>
        <begin position="169"/>
        <end position="278"/>
    </location>
</feature>
<feature type="domain" description="DUF11" evidence="2">
    <location>
        <begin position="533"/>
        <end position="645"/>
    </location>
</feature>
<dbReference type="InterPro" id="IPR051172">
    <property type="entry name" value="Chlamydia_OmcB"/>
</dbReference>
<evidence type="ECO:0000259" key="4">
    <source>
        <dbReference type="Pfam" id="PF25564"/>
    </source>
</evidence>
<dbReference type="PANTHER" id="PTHR34819">
    <property type="entry name" value="LARGE CYSTEINE-RICH PERIPLASMIC PROTEIN OMCB"/>
    <property type="match status" value="1"/>
</dbReference>
<evidence type="ECO:0000313" key="6">
    <source>
        <dbReference type="Proteomes" id="UP001500957"/>
    </source>
</evidence>
<dbReference type="Pfam" id="PF25564">
    <property type="entry name" value="DUF7933"/>
    <property type="match status" value="1"/>
</dbReference>
<feature type="compositionally biased region" description="Pro residues" evidence="1">
    <location>
        <begin position="650"/>
        <end position="664"/>
    </location>
</feature>
<evidence type="ECO:0000256" key="1">
    <source>
        <dbReference type="SAM" id="MobiDB-lite"/>
    </source>
</evidence>
<organism evidence="5 6">
    <name type="scientific">Sporichthya brevicatena</name>
    <dbReference type="NCBI Taxonomy" id="171442"/>
    <lineage>
        <taxon>Bacteria</taxon>
        <taxon>Bacillati</taxon>
        <taxon>Actinomycetota</taxon>
        <taxon>Actinomycetes</taxon>
        <taxon>Sporichthyales</taxon>
        <taxon>Sporichthyaceae</taxon>
        <taxon>Sporichthya</taxon>
    </lineage>
</organism>
<dbReference type="Proteomes" id="UP001500957">
    <property type="component" value="Unassembled WGS sequence"/>
</dbReference>
<evidence type="ECO:0000259" key="2">
    <source>
        <dbReference type="Pfam" id="PF01345"/>
    </source>
</evidence>
<dbReference type="Pfam" id="PF01345">
    <property type="entry name" value="DUF11"/>
    <property type="match status" value="2"/>
</dbReference>
<dbReference type="Gene3D" id="2.60.40.10">
    <property type="entry name" value="Immunoglobulins"/>
    <property type="match status" value="2"/>
</dbReference>
<comment type="caution">
    <text evidence="5">The sequence shown here is derived from an EMBL/GenBank/DDBJ whole genome shotgun (WGS) entry which is preliminary data.</text>
</comment>